<reference evidence="14" key="1">
    <citation type="submission" date="2016-01" db="EMBL/GenBank/DDBJ databases">
        <title>Hydrogen oxidation by a methanotroph.</title>
        <authorList>
            <person name="Stott M.B."/>
        </authorList>
    </citation>
    <scope>NUCLEOTIDE SEQUENCE</scope>
    <source>
        <strain evidence="14">RTK17.1</strain>
    </source>
</reference>
<dbReference type="Pfam" id="PF02852">
    <property type="entry name" value="Pyr_redox_dim"/>
    <property type="match status" value="1"/>
</dbReference>
<dbReference type="SUPFAM" id="SSF51905">
    <property type="entry name" value="FAD/NAD(P)-binding domain"/>
    <property type="match status" value="1"/>
</dbReference>
<dbReference type="PANTHER" id="PTHR43014:SF2">
    <property type="entry name" value="MERCURIC REDUCTASE"/>
    <property type="match status" value="1"/>
</dbReference>
<feature type="domain" description="FAD/NAD(P)-binding" evidence="13">
    <location>
        <begin position="6"/>
        <end position="326"/>
    </location>
</feature>
<dbReference type="SUPFAM" id="SSF55424">
    <property type="entry name" value="FAD/NAD-linked reductases, dimerisation (C-terminal) domain"/>
    <property type="match status" value="1"/>
</dbReference>
<feature type="binding site" evidence="9">
    <location>
        <begin position="144"/>
        <end position="146"/>
    </location>
    <ligand>
        <name>FAD</name>
        <dbReference type="ChEBI" id="CHEBI:57692"/>
    </ligand>
</feature>
<keyword evidence="4" id="KW-0521">NADP</keyword>
<evidence type="ECO:0000256" key="4">
    <source>
        <dbReference type="ARBA" id="ARBA00022857"/>
    </source>
</evidence>
<keyword evidence="5 11" id="KW-0560">Oxidoreductase</keyword>
<feature type="binding site" evidence="9">
    <location>
        <begin position="181"/>
        <end position="188"/>
    </location>
    <ligand>
        <name>NAD(+)</name>
        <dbReference type="ChEBI" id="CHEBI:57540"/>
    </ligand>
</feature>
<dbReference type="GO" id="GO:0003955">
    <property type="term" value="F:NAD(P)H dehydrogenase (quinone) activity"/>
    <property type="evidence" value="ECO:0007669"/>
    <property type="project" value="TreeGrafter"/>
</dbReference>
<dbReference type="GO" id="GO:0050660">
    <property type="term" value="F:flavin adenine dinucleotide binding"/>
    <property type="evidence" value="ECO:0007669"/>
    <property type="project" value="TreeGrafter"/>
</dbReference>
<evidence type="ECO:0000256" key="3">
    <source>
        <dbReference type="ARBA" id="ARBA00022827"/>
    </source>
</evidence>
<dbReference type="PANTHER" id="PTHR43014">
    <property type="entry name" value="MERCURIC REDUCTASE"/>
    <property type="match status" value="1"/>
</dbReference>
<keyword evidence="14" id="KW-0670">Pyruvate</keyword>
<evidence type="ECO:0000256" key="10">
    <source>
        <dbReference type="PIRSR" id="PIRSR000350-4"/>
    </source>
</evidence>
<gene>
    <name evidence="14" type="primary">lpdA</name>
</gene>
<dbReference type="Gene3D" id="3.30.390.30">
    <property type="match status" value="1"/>
</dbReference>
<dbReference type="PRINTS" id="PR00411">
    <property type="entry name" value="PNDRDTASEI"/>
</dbReference>
<evidence type="ECO:0000259" key="13">
    <source>
        <dbReference type="Pfam" id="PF07992"/>
    </source>
</evidence>
<evidence type="ECO:0000256" key="2">
    <source>
        <dbReference type="ARBA" id="ARBA00022630"/>
    </source>
</evidence>
<dbReference type="PROSITE" id="PS00076">
    <property type="entry name" value="PYRIDINE_REDOX_1"/>
    <property type="match status" value="1"/>
</dbReference>
<dbReference type="GO" id="GO:0016668">
    <property type="term" value="F:oxidoreductase activity, acting on a sulfur group of donors, NAD(P) as acceptor"/>
    <property type="evidence" value="ECO:0007669"/>
    <property type="project" value="InterPro"/>
</dbReference>
<dbReference type="InterPro" id="IPR001100">
    <property type="entry name" value="Pyr_nuc-diS_OxRdtase"/>
</dbReference>
<sequence length="475" mass="52142">MKETYELAIIGAGSAGFAAASVASKAAIRVALIDEAEKLGGLCILKGCMPSKTFIESSNRFWEIQQAKNYGLNVGNLSADMLRIQKRKRTLVEEFAQGREEEILSLPIDFIRGRASFISPHELVIKQKGGKERLISSKTFVIATGSVIDPLPIPGLAQTGFLTSDSALELERLPGSLTILGGGAVGCEFAQFFSRLGCKTTIIQRSPRLVKSFDPEVSECLREAFLSEGIGVFSDTQIEAVTKENGYKKVSFLYKGKKTEVFSEEIFYALGRKPNVEKIGLEKIGIDIQVQPLSLNDKMQTALPHIFVAGDASGNYGIVHIAREEGEIAAKNALEILAGKPPSNVVCRRLTMEVVFTDPQVAMVGLWPSNRKALCAKYFFKDHGKAIIEGKEKGFVKICADPSSAEILFGTIIGPHASELIHQLSTCIYYRGTVEDLLKMPFYHPTLSEILSYPAEEIFSRLKEKKEKTHPATTR</sequence>
<keyword evidence="7 11" id="KW-0676">Redox-active center</keyword>
<dbReference type="PRINTS" id="PR00368">
    <property type="entry name" value="FADPNR"/>
</dbReference>
<name>A0A1W5LCT5_9BACT</name>
<dbReference type="InterPro" id="IPR023753">
    <property type="entry name" value="FAD/NAD-binding_dom"/>
</dbReference>
<feature type="disulfide bond" description="Redox-active" evidence="10">
    <location>
        <begin position="43"/>
        <end position="48"/>
    </location>
</feature>
<evidence type="ECO:0000256" key="9">
    <source>
        <dbReference type="PIRSR" id="PIRSR000350-3"/>
    </source>
</evidence>
<feature type="active site" description="Proton acceptor" evidence="8">
    <location>
        <position position="444"/>
    </location>
</feature>
<evidence type="ECO:0000256" key="8">
    <source>
        <dbReference type="PIRSR" id="PIRSR000350-2"/>
    </source>
</evidence>
<keyword evidence="6" id="KW-1015">Disulfide bond</keyword>
<evidence type="ECO:0000256" key="5">
    <source>
        <dbReference type="ARBA" id="ARBA00023002"/>
    </source>
</evidence>
<keyword evidence="9" id="KW-0547">Nucleotide-binding</keyword>
<dbReference type="InterPro" id="IPR004099">
    <property type="entry name" value="Pyr_nucl-diS_OxRdtase_dimer"/>
</dbReference>
<feature type="domain" description="Pyridine nucleotide-disulphide oxidoreductase dimerisation" evidence="12">
    <location>
        <begin position="353"/>
        <end position="451"/>
    </location>
</feature>
<keyword evidence="3 9" id="KW-0274">FAD</keyword>
<dbReference type="AlphaFoldDB" id="A0A1W5LCT5"/>
<evidence type="ECO:0000259" key="12">
    <source>
        <dbReference type="Pfam" id="PF02852"/>
    </source>
</evidence>
<organism evidence="14">
    <name type="scientific">Candidatus Methylacidiphilum infernorum</name>
    <dbReference type="NCBI Taxonomy" id="511746"/>
    <lineage>
        <taxon>Bacteria</taxon>
        <taxon>Pseudomonadati</taxon>
        <taxon>Verrucomicrobiota</taxon>
        <taxon>Methylacidiphilae</taxon>
        <taxon>Methylacidiphilales</taxon>
        <taxon>Methylacidiphilaceae</taxon>
        <taxon>Methylacidiphilum (ex Ratnadevi et al. 2023)</taxon>
    </lineage>
</organism>
<feature type="binding site" evidence="9">
    <location>
        <position position="52"/>
    </location>
    <ligand>
        <name>FAD</name>
        <dbReference type="ChEBI" id="CHEBI:57692"/>
    </ligand>
</feature>
<dbReference type="Pfam" id="PF07992">
    <property type="entry name" value="Pyr_redox_2"/>
    <property type="match status" value="1"/>
</dbReference>
<dbReference type="InterPro" id="IPR036188">
    <property type="entry name" value="FAD/NAD-bd_sf"/>
</dbReference>
<dbReference type="InterPro" id="IPR012999">
    <property type="entry name" value="Pyr_OxRdtase_I_AS"/>
</dbReference>
<dbReference type="Gene3D" id="3.50.50.60">
    <property type="entry name" value="FAD/NAD(P)-binding domain"/>
    <property type="match status" value="2"/>
</dbReference>
<feature type="binding site" evidence="9">
    <location>
        <position position="311"/>
    </location>
    <ligand>
        <name>FAD</name>
        <dbReference type="ChEBI" id="CHEBI:57692"/>
    </ligand>
</feature>
<evidence type="ECO:0000256" key="11">
    <source>
        <dbReference type="RuleBase" id="RU003691"/>
    </source>
</evidence>
<dbReference type="InterPro" id="IPR016156">
    <property type="entry name" value="FAD/NAD-linked_Rdtase_dimer_sf"/>
</dbReference>
<dbReference type="PIRSF" id="PIRSF000350">
    <property type="entry name" value="Mercury_reductase_MerA"/>
    <property type="match status" value="1"/>
</dbReference>
<accession>A0A1W5LCT5</accession>
<evidence type="ECO:0000256" key="1">
    <source>
        <dbReference type="ARBA" id="ARBA00007532"/>
    </source>
</evidence>
<keyword evidence="9" id="KW-0520">NAD</keyword>
<evidence type="ECO:0000313" key="14">
    <source>
        <dbReference type="EMBL" id="ANC58161.1"/>
    </source>
</evidence>
<proteinExistence type="inferred from homology"/>
<dbReference type="EMBL" id="KU509362">
    <property type="protein sequence ID" value="ANC58161.1"/>
    <property type="molecule type" value="Genomic_DNA"/>
</dbReference>
<evidence type="ECO:0000256" key="7">
    <source>
        <dbReference type="ARBA" id="ARBA00023284"/>
    </source>
</evidence>
<comment type="cofactor">
    <cofactor evidence="9">
        <name>FAD</name>
        <dbReference type="ChEBI" id="CHEBI:57692"/>
    </cofactor>
    <text evidence="9">Binds 1 FAD per subunit.</text>
</comment>
<keyword evidence="2 11" id="KW-0285">Flavoprotein</keyword>
<comment type="similarity">
    <text evidence="1 11">Belongs to the class-I pyridine nucleotide-disulfide oxidoreductase family.</text>
</comment>
<feature type="binding site" evidence="9">
    <location>
        <position position="271"/>
    </location>
    <ligand>
        <name>NAD(+)</name>
        <dbReference type="ChEBI" id="CHEBI:57540"/>
    </ligand>
</feature>
<evidence type="ECO:0000256" key="6">
    <source>
        <dbReference type="ARBA" id="ARBA00023157"/>
    </source>
</evidence>
<protein>
    <submittedName>
        <fullName evidence="14">Pyruvate/2-oxoglutarate dehydrogenase complex, dihydrolipoamide dehydrogenase (E3) component</fullName>
    </submittedName>
</protein>